<dbReference type="Pfam" id="PF17482">
    <property type="entry name" value="Phage_sheath_1C"/>
    <property type="match status" value="1"/>
</dbReference>
<name>A0A0V7ZW24_9CYAN</name>
<dbReference type="OrthoDB" id="9767864at2"/>
<dbReference type="Gene3D" id="3.40.50.11780">
    <property type="match status" value="1"/>
</dbReference>
<evidence type="ECO:0000259" key="3">
    <source>
        <dbReference type="Pfam" id="PF17482"/>
    </source>
</evidence>
<evidence type="ECO:0000313" key="4">
    <source>
        <dbReference type="EMBL" id="KST68638.1"/>
    </source>
</evidence>
<dbReference type="AlphaFoldDB" id="A0A0V7ZW24"/>
<sequence>MVAYLSPGVYVEEVKSGVSPIAGVGTSTAGFIGVISSGTGTTSTQTTTIGSSTAPVSLNDTSGNILTGTGTKKSFTFVINEGETFVADEGSYNFYYTIEGEDTEAVVTEAPKVGTTASTVDVKLETGEGSAIPNNAPIKVTYQVQTSVINSDNTYTIPGEQGETDFTSQAAGEVVLCTNFTEFKNAFGDFSQLTGQSILAHAVYGFFRNGGTRCYVVWVATKGNIESALESFEAIDEISLVAAPGVTESDYLSMIINHCGQTTQDRFAILDSTEEADITTLKPGENGLPGTSNYSAYYFPWIQVYDPATSARKYIPPSGHIAGVYARVDTNRGVYKAPANETVLGALGLKYNISKRKQDGLNPQGVNCIRSLNGNILVWGARTWGGDSNGEFKYINIRRLFNFIRESIDEGTQWTVFEPNTPELWARIRRNVTAFLTTVWQSGALFGATPEQAFYVKCDEENNPPNVRELGQVVIEIGIAVVKPAEFVIFRISQWNQSDS</sequence>
<dbReference type="InterPro" id="IPR052042">
    <property type="entry name" value="Tail_sheath_structural"/>
</dbReference>
<feature type="domain" description="Tail sheath protein subtilisin-like" evidence="2">
    <location>
        <begin position="220"/>
        <end position="383"/>
    </location>
</feature>
<evidence type="ECO:0000259" key="2">
    <source>
        <dbReference type="Pfam" id="PF04984"/>
    </source>
</evidence>
<dbReference type="Proteomes" id="UP000053372">
    <property type="component" value="Unassembled WGS sequence"/>
</dbReference>
<feature type="domain" description="Tail sheath protein C-terminal" evidence="3">
    <location>
        <begin position="388"/>
        <end position="493"/>
    </location>
</feature>
<reference evidence="4 5" key="1">
    <citation type="journal article" date="2015" name="Genome Announc.">
        <title>Draft Genome of the Euendolithic (true boring) Cyanobacterium Mastigocoleus testarum strain BC008.</title>
        <authorList>
            <person name="Guida B.S."/>
            <person name="Garcia-Pichel F."/>
        </authorList>
    </citation>
    <scope>NUCLEOTIDE SEQUENCE [LARGE SCALE GENOMIC DNA]</scope>
    <source>
        <strain evidence="4 5">BC008</strain>
    </source>
</reference>
<dbReference type="InterPro" id="IPR035089">
    <property type="entry name" value="Phage_sheath_subtilisin"/>
</dbReference>
<accession>A0A0V7ZW24</accession>
<dbReference type="RefSeq" id="WP_027843385.1">
    <property type="nucleotide sequence ID" value="NZ_LMTZ01000055.1"/>
</dbReference>
<protein>
    <submittedName>
        <fullName evidence="4">Phage tail protein</fullName>
    </submittedName>
</protein>
<evidence type="ECO:0000256" key="1">
    <source>
        <dbReference type="ARBA" id="ARBA00008005"/>
    </source>
</evidence>
<dbReference type="InterPro" id="IPR020287">
    <property type="entry name" value="Tail_sheath_C"/>
</dbReference>
<comment type="caution">
    <text evidence="4">The sequence shown here is derived from an EMBL/GenBank/DDBJ whole genome shotgun (WGS) entry which is preliminary data.</text>
</comment>
<organism evidence="4 5">
    <name type="scientific">Mastigocoleus testarum BC008</name>
    <dbReference type="NCBI Taxonomy" id="371196"/>
    <lineage>
        <taxon>Bacteria</taxon>
        <taxon>Bacillati</taxon>
        <taxon>Cyanobacteriota</taxon>
        <taxon>Cyanophyceae</taxon>
        <taxon>Nostocales</taxon>
        <taxon>Hapalosiphonaceae</taxon>
        <taxon>Mastigocoleus</taxon>
    </lineage>
</organism>
<evidence type="ECO:0000313" key="5">
    <source>
        <dbReference type="Proteomes" id="UP000053372"/>
    </source>
</evidence>
<dbReference type="PANTHER" id="PTHR35861:SF1">
    <property type="entry name" value="PHAGE TAIL SHEATH PROTEIN"/>
    <property type="match status" value="1"/>
</dbReference>
<proteinExistence type="inferred from homology"/>
<gene>
    <name evidence="4" type="ORF">BC008_33880</name>
</gene>
<dbReference type="PANTHER" id="PTHR35861">
    <property type="match status" value="1"/>
</dbReference>
<dbReference type="EMBL" id="LMTZ01000055">
    <property type="protein sequence ID" value="KST68638.1"/>
    <property type="molecule type" value="Genomic_DNA"/>
</dbReference>
<dbReference type="Pfam" id="PF04984">
    <property type="entry name" value="Phage_sheath_1"/>
    <property type="match status" value="1"/>
</dbReference>
<comment type="similarity">
    <text evidence="1">Belongs to the myoviridae tail sheath protein family.</text>
</comment>
<keyword evidence="5" id="KW-1185">Reference proteome</keyword>